<comment type="caution">
    <text evidence="2">The sequence shown here is derived from an EMBL/GenBank/DDBJ whole genome shotgun (WGS) entry which is preliminary data.</text>
</comment>
<accession>A0ABT5T5D5</accession>
<feature type="chain" id="PRO_5047452257" description="PepSY domain-containing protein" evidence="1">
    <location>
        <begin position="22"/>
        <end position="120"/>
    </location>
</feature>
<keyword evidence="1" id="KW-0732">Signal</keyword>
<dbReference type="RefSeq" id="WP_274350950.1">
    <property type="nucleotide sequence ID" value="NZ_JAQZSM010000003.1"/>
</dbReference>
<name>A0ABT5T5D5_9RHOB</name>
<organism evidence="2 3">
    <name type="scientific">Roseinatronobacter alkalisoli</name>
    <dbReference type="NCBI Taxonomy" id="3028235"/>
    <lineage>
        <taxon>Bacteria</taxon>
        <taxon>Pseudomonadati</taxon>
        <taxon>Pseudomonadota</taxon>
        <taxon>Alphaproteobacteria</taxon>
        <taxon>Rhodobacterales</taxon>
        <taxon>Paracoccaceae</taxon>
        <taxon>Roseinatronobacter</taxon>
    </lineage>
</organism>
<keyword evidence="3" id="KW-1185">Reference proteome</keyword>
<feature type="signal peptide" evidence="1">
    <location>
        <begin position="1"/>
        <end position="21"/>
    </location>
</feature>
<dbReference type="EMBL" id="JAQZSM010000003">
    <property type="protein sequence ID" value="MDD7970330.1"/>
    <property type="molecule type" value="Genomic_DNA"/>
</dbReference>
<gene>
    <name evidence="2" type="ORF">PUT78_04395</name>
</gene>
<sequence>MLRGIGIICLALSFTMSPVHAQHEDSQPRITPEMVSGALRDQGYTIESVTRTMLGRVRVVASSGHIWREVVLDLSAGQILRDYAVEFAPDKIPPRISGEMPRGGTVLDDGVLPGIRKNIE</sequence>
<evidence type="ECO:0000313" key="2">
    <source>
        <dbReference type="EMBL" id="MDD7970330.1"/>
    </source>
</evidence>
<reference evidence="2" key="1">
    <citation type="submission" date="2023-02" db="EMBL/GenBank/DDBJ databases">
        <title>Description of Roseinatronobacter alkalisoli sp. nov., an alkaliphilic bacerium isolated from soda soil.</title>
        <authorList>
            <person name="Wei W."/>
        </authorList>
    </citation>
    <scope>NUCLEOTIDE SEQUENCE</scope>
    <source>
        <strain evidence="2">HJB301</strain>
    </source>
</reference>
<proteinExistence type="predicted"/>
<evidence type="ECO:0000313" key="3">
    <source>
        <dbReference type="Proteomes" id="UP001431784"/>
    </source>
</evidence>
<dbReference type="Proteomes" id="UP001431784">
    <property type="component" value="Unassembled WGS sequence"/>
</dbReference>
<evidence type="ECO:0008006" key="4">
    <source>
        <dbReference type="Google" id="ProtNLM"/>
    </source>
</evidence>
<protein>
    <recommendedName>
        <fullName evidence="4">PepSY domain-containing protein</fullName>
    </recommendedName>
</protein>
<evidence type="ECO:0000256" key="1">
    <source>
        <dbReference type="SAM" id="SignalP"/>
    </source>
</evidence>